<dbReference type="SMART" id="SM00354">
    <property type="entry name" value="HTH_LACI"/>
    <property type="match status" value="1"/>
</dbReference>
<evidence type="ECO:0000313" key="8">
    <source>
        <dbReference type="Proteomes" id="UP000187134"/>
    </source>
</evidence>
<comment type="caution">
    <text evidence="5">The sequence shown here is derived from an EMBL/GenBank/DDBJ whole genome shotgun (WGS) entry which is preliminary data.</text>
</comment>
<dbReference type="SUPFAM" id="SSF53822">
    <property type="entry name" value="Periplasmic binding protein-like I"/>
    <property type="match status" value="1"/>
</dbReference>
<protein>
    <submittedName>
        <fullName evidence="5">LacI family transcriptional regulator</fullName>
    </submittedName>
</protein>
<dbReference type="EMBL" id="BCNV01000001">
    <property type="protein sequence ID" value="GAS81614.1"/>
    <property type="molecule type" value="Genomic_DNA"/>
</dbReference>
<dbReference type="SUPFAM" id="SSF47413">
    <property type="entry name" value="lambda repressor-like DNA-binding domains"/>
    <property type="match status" value="1"/>
</dbReference>
<dbReference type="InterPro" id="IPR028082">
    <property type="entry name" value="Peripla_BP_I"/>
</dbReference>
<organism evidence="5 7">
    <name type="scientific">Paenibacillus amylolyticus</name>
    <dbReference type="NCBI Taxonomy" id="1451"/>
    <lineage>
        <taxon>Bacteria</taxon>
        <taxon>Bacillati</taxon>
        <taxon>Bacillota</taxon>
        <taxon>Bacilli</taxon>
        <taxon>Bacillales</taxon>
        <taxon>Paenibacillaceae</taxon>
        <taxon>Paenibacillus</taxon>
    </lineage>
</organism>
<reference evidence="7" key="2">
    <citation type="submission" date="2016-01" db="EMBL/GenBank/DDBJ databases">
        <title>Draft Genome Sequence of Paenibacillus amylolyticus Heshi-A3 that Was Isolated from Fermented Rice Bran with Aging Salted Mackerel, Which Was Named Heshiko as Traditional Fermented Seafood in Japan.</title>
        <authorList>
            <person name="Akuzawa S."/>
            <person name="Nakagawa J."/>
            <person name="Kanekatsu T."/>
            <person name="Kubota E."/>
            <person name="Ohtake R."/>
            <person name="Suzuki T."/>
            <person name="Kanesaki Y."/>
        </authorList>
    </citation>
    <scope>NUCLEOTIDE SEQUENCE [LARGE SCALE GENOMIC DNA]</scope>
    <source>
        <strain evidence="7">Heshi-A3</strain>
    </source>
</reference>
<accession>A0A100VKV1</accession>
<dbReference type="Proteomes" id="UP000069697">
    <property type="component" value="Unassembled WGS sequence"/>
</dbReference>
<dbReference type="InterPro" id="IPR046335">
    <property type="entry name" value="LacI/GalR-like_sensor"/>
</dbReference>
<dbReference type="Pfam" id="PF00356">
    <property type="entry name" value="LacI"/>
    <property type="match status" value="1"/>
</dbReference>
<proteinExistence type="predicted"/>
<feature type="domain" description="HTH lacI-type" evidence="4">
    <location>
        <begin position="2"/>
        <end position="56"/>
    </location>
</feature>
<evidence type="ECO:0000256" key="1">
    <source>
        <dbReference type="ARBA" id="ARBA00023015"/>
    </source>
</evidence>
<dbReference type="Pfam" id="PF13377">
    <property type="entry name" value="Peripla_BP_3"/>
    <property type="match status" value="1"/>
</dbReference>
<dbReference type="InterPro" id="IPR010982">
    <property type="entry name" value="Lambda_DNA-bd_dom_sf"/>
</dbReference>
<evidence type="ECO:0000313" key="7">
    <source>
        <dbReference type="Proteomes" id="UP000069697"/>
    </source>
</evidence>
<dbReference type="PRINTS" id="PR00036">
    <property type="entry name" value="HTHLACI"/>
</dbReference>
<dbReference type="Gene3D" id="3.40.50.2300">
    <property type="match status" value="2"/>
</dbReference>
<keyword evidence="2" id="KW-0238">DNA-binding</keyword>
<dbReference type="InterPro" id="IPR000843">
    <property type="entry name" value="HTH_LacI"/>
</dbReference>
<evidence type="ECO:0000256" key="2">
    <source>
        <dbReference type="ARBA" id="ARBA00023125"/>
    </source>
</evidence>
<dbReference type="Gene3D" id="1.10.260.40">
    <property type="entry name" value="lambda repressor-like DNA-binding domains"/>
    <property type="match status" value="1"/>
</dbReference>
<evidence type="ECO:0000256" key="3">
    <source>
        <dbReference type="ARBA" id="ARBA00023163"/>
    </source>
</evidence>
<reference evidence="6 8" key="3">
    <citation type="submission" date="2016-11" db="EMBL/GenBank/DDBJ databases">
        <title>Paenibacillus species isolates.</title>
        <authorList>
            <person name="Beno S.M."/>
        </authorList>
    </citation>
    <scope>NUCLEOTIDE SEQUENCE [LARGE SCALE GENOMIC DNA]</scope>
    <source>
        <strain evidence="6 8">FSL H8-0246</strain>
    </source>
</reference>
<evidence type="ECO:0000259" key="4">
    <source>
        <dbReference type="PROSITE" id="PS50932"/>
    </source>
</evidence>
<evidence type="ECO:0000313" key="6">
    <source>
        <dbReference type="EMBL" id="OMF17844.1"/>
    </source>
</evidence>
<evidence type="ECO:0000313" key="5">
    <source>
        <dbReference type="EMBL" id="GAS81614.1"/>
    </source>
</evidence>
<dbReference type="GO" id="GO:0003700">
    <property type="term" value="F:DNA-binding transcription factor activity"/>
    <property type="evidence" value="ECO:0007669"/>
    <property type="project" value="TreeGrafter"/>
</dbReference>
<dbReference type="CDD" id="cd01392">
    <property type="entry name" value="HTH_LacI"/>
    <property type="match status" value="1"/>
</dbReference>
<dbReference type="OrthoDB" id="9796186at2"/>
<sequence>MITIKDVAKMAGVASSTVSCVLNDKGNVSESTRQRVLAAANQLNYVKNGPASEMKRQSTQTIGVIVHDMSSPYFSDLVNGIQSIAMSHGYDMIVCSSLGGEKSTAHRYIRERRIDGAIVIAQNIEDQLLMEASEAGFPIVVMDRDLDAPHIVKVLMSDTQGGYLATRYLIDKGHRTIAYISGPAHSECNLQRYQGYLNAMAEAGIEENPAWKIAGQYLKQDGYHAAKKLLEGELPSAVFFANDEMAFGGLEAFREHGIAVPEQVSVIGFDNIPASQYVHPPLTTFRQPKTDAAQLAGHVLFQLLKGESVENLYTLDIQCVERDSVRLLNLS</sequence>
<reference evidence="5 7" key="1">
    <citation type="journal article" date="2016" name="Genome Announc.">
        <title>Draft Genome Sequence of Paenibacillus amylolyticus Heshi-A3, Isolated from Fermented Rice Bran in a Japanese Fermented Seafood Dish.</title>
        <authorList>
            <person name="Akuzawa S."/>
            <person name="Nagaoka J."/>
            <person name="Kanekatsu M."/>
            <person name="Kubota E."/>
            <person name="Ohtake R."/>
            <person name="Suzuki T."/>
            <person name="Kanesaki Y."/>
        </authorList>
    </citation>
    <scope>NUCLEOTIDE SEQUENCE [LARGE SCALE GENOMIC DNA]</scope>
    <source>
        <strain evidence="5 7">Heshi-A3</strain>
    </source>
</reference>
<dbReference type="Proteomes" id="UP000187134">
    <property type="component" value="Unassembled WGS sequence"/>
</dbReference>
<dbReference type="PROSITE" id="PS50932">
    <property type="entry name" value="HTH_LACI_2"/>
    <property type="match status" value="1"/>
</dbReference>
<dbReference type="RefSeq" id="WP_062834299.1">
    <property type="nucleotide sequence ID" value="NZ_BCNV01000001.1"/>
</dbReference>
<dbReference type="CDD" id="cd06267">
    <property type="entry name" value="PBP1_LacI_sugar_binding-like"/>
    <property type="match status" value="1"/>
</dbReference>
<dbReference type="AlphaFoldDB" id="A0A100VKV1"/>
<gene>
    <name evidence="6" type="ORF">BK131_07805</name>
    <name evidence="5" type="ORF">PAHA3_1688</name>
</gene>
<dbReference type="EMBL" id="MRTJ01000001">
    <property type="protein sequence ID" value="OMF17844.1"/>
    <property type="molecule type" value="Genomic_DNA"/>
</dbReference>
<dbReference type="GO" id="GO:0000976">
    <property type="term" value="F:transcription cis-regulatory region binding"/>
    <property type="evidence" value="ECO:0007669"/>
    <property type="project" value="TreeGrafter"/>
</dbReference>
<dbReference type="PROSITE" id="PS51257">
    <property type="entry name" value="PROKAR_LIPOPROTEIN"/>
    <property type="match status" value="1"/>
</dbReference>
<keyword evidence="1" id="KW-0805">Transcription regulation</keyword>
<dbReference type="PANTHER" id="PTHR30146">
    <property type="entry name" value="LACI-RELATED TRANSCRIPTIONAL REPRESSOR"/>
    <property type="match status" value="1"/>
</dbReference>
<dbReference type="PANTHER" id="PTHR30146:SF109">
    <property type="entry name" value="HTH-TYPE TRANSCRIPTIONAL REGULATOR GALS"/>
    <property type="match status" value="1"/>
</dbReference>
<name>A0A100VKV1_PAEAM</name>
<keyword evidence="3" id="KW-0804">Transcription</keyword>